<evidence type="ECO:0000313" key="1">
    <source>
        <dbReference type="EMBL" id="XDQ34049.1"/>
    </source>
</evidence>
<gene>
    <name evidence="1" type="ORF">AB5J49_12295</name>
</gene>
<dbReference type="EMBL" id="CP163439">
    <property type="protein sequence ID" value="XDQ34049.1"/>
    <property type="molecule type" value="Genomic_DNA"/>
</dbReference>
<sequence>MTTAIPYHADAAHTTPLAFQWTRIETGDEVFYEATGNCPVCACAMTRSWTFGQHLLAKGGFLGRRDEPGPQAYHTLCRCRTTHLGRPPQEEFGCGALLVIAPPTPPGGPAS</sequence>
<protein>
    <submittedName>
        <fullName evidence="1">Uncharacterized protein</fullName>
    </submittedName>
</protein>
<accession>A0AB39PUL3</accession>
<reference evidence="1" key="1">
    <citation type="submission" date="2024-07" db="EMBL/GenBank/DDBJ databases">
        <authorList>
            <person name="Yu S.T."/>
        </authorList>
    </citation>
    <scope>NUCLEOTIDE SEQUENCE</scope>
    <source>
        <strain evidence="1">R28</strain>
    </source>
</reference>
<organism evidence="1">
    <name type="scientific">Streptomyces sp. R28</name>
    <dbReference type="NCBI Taxonomy" id="3238628"/>
    <lineage>
        <taxon>Bacteria</taxon>
        <taxon>Bacillati</taxon>
        <taxon>Actinomycetota</taxon>
        <taxon>Actinomycetes</taxon>
        <taxon>Kitasatosporales</taxon>
        <taxon>Streptomycetaceae</taxon>
        <taxon>Streptomyces</taxon>
    </lineage>
</organism>
<name>A0AB39PUL3_9ACTN</name>
<proteinExistence type="predicted"/>
<dbReference type="AlphaFoldDB" id="A0AB39PUL3"/>
<dbReference type="RefSeq" id="WP_369168634.1">
    <property type="nucleotide sequence ID" value="NZ_CP163439.1"/>
</dbReference>